<evidence type="ECO:0000313" key="4">
    <source>
        <dbReference type="Proteomes" id="UP000230002"/>
    </source>
</evidence>
<organism evidence="3 4">
    <name type="scientific">Ganoderma sinense ZZ0214-1</name>
    <dbReference type="NCBI Taxonomy" id="1077348"/>
    <lineage>
        <taxon>Eukaryota</taxon>
        <taxon>Fungi</taxon>
        <taxon>Dikarya</taxon>
        <taxon>Basidiomycota</taxon>
        <taxon>Agaricomycotina</taxon>
        <taxon>Agaricomycetes</taxon>
        <taxon>Polyporales</taxon>
        <taxon>Polyporaceae</taxon>
        <taxon>Ganoderma</taxon>
    </lineage>
</organism>
<proteinExistence type="predicted"/>
<dbReference type="Proteomes" id="UP000230002">
    <property type="component" value="Unassembled WGS sequence"/>
</dbReference>
<dbReference type="InterPro" id="IPR000073">
    <property type="entry name" value="AB_hydrolase_1"/>
</dbReference>
<dbReference type="EMBL" id="AYKW01000006">
    <property type="protein sequence ID" value="PIL33982.1"/>
    <property type="molecule type" value="Genomic_DNA"/>
</dbReference>
<dbReference type="InterPro" id="IPR029058">
    <property type="entry name" value="AB_hydrolase_fold"/>
</dbReference>
<evidence type="ECO:0000259" key="2">
    <source>
        <dbReference type="Pfam" id="PF12697"/>
    </source>
</evidence>
<feature type="domain" description="AB hydrolase-1" evidence="2">
    <location>
        <begin position="24"/>
        <end position="350"/>
    </location>
</feature>
<dbReference type="AlphaFoldDB" id="A0A2G8SJN2"/>
<sequence>MLSSTGLHILQDSGVPPRVDYTTLVFVHGFGCHSGIFARMIPYARKLGARLILVNRRDYPGATPYSEDARSLLSPGTVDPDTVRSSVSYFMKDRALEFSEFLAELVQEEGIPPAQPRTGAGGIMLVGWSIGGLWMTAFLAHVASSPHSQTLRQYVRRVIIYDSPSSTFGYPRPENILDPFMLGMQGDKRFATPEWFSGYFAHGRTVDTPAERAYVTARAPIAKGGSDQLLVFHGYHCGLFREIWERVLYLEPHPPSPAAGEADVGRARDLEPERADDSESDSDRGAWDDVEVRHIWCDMAFWEGPHAALMVQAELADARAHGRRVRDVGSVRLRGMNHFAHWTHPERTLRAFLSDENCPIEVEEPSVRARL</sequence>
<evidence type="ECO:0000256" key="1">
    <source>
        <dbReference type="SAM" id="MobiDB-lite"/>
    </source>
</evidence>
<dbReference type="Gene3D" id="3.40.50.1820">
    <property type="entry name" value="alpha/beta hydrolase"/>
    <property type="match status" value="1"/>
</dbReference>
<feature type="compositionally biased region" description="Basic and acidic residues" evidence="1">
    <location>
        <begin position="263"/>
        <end position="285"/>
    </location>
</feature>
<accession>A0A2G8SJN2</accession>
<keyword evidence="4" id="KW-1185">Reference proteome</keyword>
<dbReference type="Pfam" id="PF12697">
    <property type="entry name" value="Abhydrolase_6"/>
    <property type="match status" value="1"/>
</dbReference>
<gene>
    <name evidence="3" type="ORF">GSI_03690</name>
</gene>
<dbReference type="OrthoDB" id="5311491at2759"/>
<name>A0A2G8SJN2_9APHY</name>
<feature type="region of interest" description="Disordered" evidence="1">
    <location>
        <begin position="255"/>
        <end position="285"/>
    </location>
</feature>
<reference evidence="3 4" key="1">
    <citation type="journal article" date="2015" name="Sci. Rep.">
        <title>Chromosome-level genome map provides insights into diverse defense mechanisms in the medicinal fungus Ganoderma sinense.</title>
        <authorList>
            <person name="Zhu Y."/>
            <person name="Xu J."/>
            <person name="Sun C."/>
            <person name="Zhou S."/>
            <person name="Xu H."/>
            <person name="Nelson D.R."/>
            <person name="Qian J."/>
            <person name="Song J."/>
            <person name="Luo H."/>
            <person name="Xiang L."/>
            <person name="Li Y."/>
            <person name="Xu Z."/>
            <person name="Ji A."/>
            <person name="Wang L."/>
            <person name="Lu S."/>
            <person name="Hayward A."/>
            <person name="Sun W."/>
            <person name="Li X."/>
            <person name="Schwartz D.C."/>
            <person name="Wang Y."/>
            <person name="Chen S."/>
        </authorList>
    </citation>
    <scope>NUCLEOTIDE SEQUENCE [LARGE SCALE GENOMIC DNA]</scope>
    <source>
        <strain evidence="3 4">ZZ0214-1</strain>
    </source>
</reference>
<evidence type="ECO:0000313" key="3">
    <source>
        <dbReference type="EMBL" id="PIL33982.1"/>
    </source>
</evidence>
<comment type="caution">
    <text evidence="3">The sequence shown here is derived from an EMBL/GenBank/DDBJ whole genome shotgun (WGS) entry which is preliminary data.</text>
</comment>
<protein>
    <recommendedName>
        <fullName evidence="2">AB hydrolase-1 domain-containing protein</fullName>
    </recommendedName>
</protein>
<dbReference type="SUPFAM" id="SSF53474">
    <property type="entry name" value="alpha/beta-Hydrolases"/>
    <property type="match status" value="1"/>
</dbReference>